<reference evidence="2 3" key="1">
    <citation type="submission" date="2018-07" db="EMBL/GenBank/DDBJ databases">
        <title>Halomonas rutogse sp. nov., isolated from Lake TangqianCo on Tibetan Plateau.</title>
        <authorList>
            <person name="Lu H."/>
            <person name="Xing P."/>
            <person name="Wu Q."/>
        </authorList>
    </citation>
    <scope>NUCLEOTIDE SEQUENCE [LARGE SCALE GENOMIC DNA]</scope>
    <source>
        <strain evidence="2 3">TQ8S</strain>
    </source>
</reference>
<evidence type="ECO:0000256" key="1">
    <source>
        <dbReference type="SAM" id="Phobius"/>
    </source>
</evidence>
<dbReference type="AlphaFoldDB" id="A0A368TTM7"/>
<evidence type="ECO:0000313" key="2">
    <source>
        <dbReference type="EMBL" id="RCV87587.1"/>
    </source>
</evidence>
<keyword evidence="1" id="KW-1133">Transmembrane helix</keyword>
<dbReference type="OrthoDB" id="6174462at2"/>
<comment type="caution">
    <text evidence="2">The sequence shown here is derived from an EMBL/GenBank/DDBJ whole genome shotgun (WGS) entry which is preliminary data.</text>
</comment>
<organism evidence="2 3">
    <name type="scientific">Vreelandella rituensis</name>
    <dbReference type="NCBI Taxonomy" id="2282306"/>
    <lineage>
        <taxon>Bacteria</taxon>
        <taxon>Pseudomonadati</taxon>
        <taxon>Pseudomonadota</taxon>
        <taxon>Gammaproteobacteria</taxon>
        <taxon>Oceanospirillales</taxon>
        <taxon>Halomonadaceae</taxon>
        <taxon>Vreelandella</taxon>
    </lineage>
</organism>
<sequence>MSRLRLVAAVGLWSLVALGVVVPLVWLINNRDWGVGLMLLVPFVVYGLMRLGRLLEAWANATPPPSGMSGSDNAPR</sequence>
<feature type="transmembrane region" description="Helical" evidence="1">
    <location>
        <begin position="7"/>
        <end position="27"/>
    </location>
</feature>
<dbReference type="Proteomes" id="UP000253204">
    <property type="component" value="Unassembled WGS sequence"/>
</dbReference>
<keyword evidence="1" id="KW-0812">Transmembrane</keyword>
<dbReference type="EMBL" id="QPIJ01000048">
    <property type="protein sequence ID" value="RCV87587.1"/>
    <property type="molecule type" value="Genomic_DNA"/>
</dbReference>
<evidence type="ECO:0000313" key="3">
    <source>
        <dbReference type="Proteomes" id="UP000253204"/>
    </source>
</evidence>
<accession>A0A368TTM7</accession>
<name>A0A368TTM7_9GAMM</name>
<keyword evidence="1" id="KW-0472">Membrane</keyword>
<feature type="transmembrane region" description="Helical" evidence="1">
    <location>
        <begin position="33"/>
        <end position="49"/>
    </location>
</feature>
<dbReference type="RefSeq" id="WP_114487973.1">
    <property type="nucleotide sequence ID" value="NZ_CBCSHM010000072.1"/>
</dbReference>
<keyword evidence="3" id="KW-1185">Reference proteome</keyword>
<gene>
    <name evidence="2" type="ORF">DU506_16425</name>
</gene>
<protein>
    <submittedName>
        <fullName evidence="2">Uncharacterized protein</fullName>
    </submittedName>
</protein>
<proteinExistence type="predicted"/>